<feature type="domain" description="RRM" evidence="6">
    <location>
        <begin position="139"/>
        <end position="216"/>
    </location>
</feature>
<protein>
    <submittedName>
        <fullName evidence="8">RRM domain-containing protein</fullName>
    </submittedName>
</protein>
<accession>A0A914XAI5</accession>
<dbReference type="InterPro" id="IPR012677">
    <property type="entry name" value="Nucleotide-bd_a/b_plait_sf"/>
</dbReference>
<reference evidence="8" key="1">
    <citation type="submission" date="2022-11" db="UniProtKB">
        <authorList>
            <consortium name="WormBaseParasite"/>
        </authorList>
    </citation>
    <scope>IDENTIFICATION</scope>
</reference>
<dbReference type="Gene3D" id="3.30.70.330">
    <property type="match status" value="3"/>
</dbReference>
<organism evidence="7 8">
    <name type="scientific">Plectus sambesii</name>
    <dbReference type="NCBI Taxonomy" id="2011161"/>
    <lineage>
        <taxon>Eukaryota</taxon>
        <taxon>Metazoa</taxon>
        <taxon>Ecdysozoa</taxon>
        <taxon>Nematoda</taxon>
        <taxon>Chromadorea</taxon>
        <taxon>Plectida</taxon>
        <taxon>Plectina</taxon>
        <taxon>Plectoidea</taxon>
        <taxon>Plectidae</taxon>
        <taxon>Plectus</taxon>
    </lineage>
</organism>
<dbReference type="GO" id="GO:0006397">
    <property type="term" value="P:mRNA processing"/>
    <property type="evidence" value="ECO:0007669"/>
    <property type="project" value="InterPro"/>
</dbReference>
<dbReference type="CDD" id="cd12284">
    <property type="entry name" value="RRM2_RBM23_RBM39"/>
    <property type="match status" value="1"/>
</dbReference>
<evidence type="ECO:0000256" key="5">
    <source>
        <dbReference type="SAM" id="MobiDB-lite"/>
    </source>
</evidence>
<evidence type="ECO:0000256" key="2">
    <source>
        <dbReference type="ARBA" id="ARBA00022737"/>
    </source>
</evidence>
<feature type="compositionally biased region" description="Basic residues" evidence="5">
    <location>
        <begin position="16"/>
        <end position="37"/>
    </location>
</feature>
<dbReference type="GO" id="GO:0005634">
    <property type="term" value="C:nucleus"/>
    <property type="evidence" value="ECO:0007669"/>
    <property type="project" value="InterPro"/>
</dbReference>
<keyword evidence="1" id="KW-0597">Phosphoprotein</keyword>
<proteinExistence type="predicted"/>
<dbReference type="CDD" id="cd12285">
    <property type="entry name" value="RRM3_RBM39_like"/>
    <property type="match status" value="1"/>
</dbReference>
<name>A0A914XAI5_9BILA</name>
<dbReference type="Pfam" id="PF00076">
    <property type="entry name" value="RRM_1"/>
    <property type="match status" value="2"/>
</dbReference>
<feature type="domain" description="RRM" evidence="6">
    <location>
        <begin position="240"/>
        <end position="317"/>
    </location>
</feature>
<evidence type="ECO:0000256" key="4">
    <source>
        <dbReference type="PROSITE-ProRule" id="PRU00176"/>
    </source>
</evidence>
<dbReference type="PROSITE" id="PS50102">
    <property type="entry name" value="RRM"/>
    <property type="match status" value="2"/>
</dbReference>
<evidence type="ECO:0000259" key="6">
    <source>
        <dbReference type="PROSITE" id="PS50102"/>
    </source>
</evidence>
<dbReference type="Pfam" id="PF15519">
    <property type="entry name" value="RBM39linker"/>
    <property type="match status" value="1"/>
</dbReference>
<feature type="compositionally biased region" description="Basic residues" evidence="5">
    <location>
        <begin position="82"/>
        <end position="94"/>
    </location>
</feature>
<dbReference type="Proteomes" id="UP000887566">
    <property type="component" value="Unplaced"/>
</dbReference>
<keyword evidence="2" id="KW-0677">Repeat</keyword>
<dbReference type="NCBIfam" id="TIGR01622">
    <property type="entry name" value="SF-CC1"/>
    <property type="match status" value="1"/>
</dbReference>
<evidence type="ECO:0000256" key="3">
    <source>
        <dbReference type="ARBA" id="ARBA00022884"/>
    </source>
</evidence>
<feature type="compositionally biased region" description="Basic and acidic residues" evidence="5">
    <location>
        <begin position="66"/>
        <end position="81"/>
    </location>
</feature>
<dbReference type="PANTHER" id="PTHR48036">
    <property type="entry name" value="SPLICING FACTOR (PAD-1), PUTATIVE (AFU_ORTHOLOGUE AFUA_1G15810)-RELATED"/>
    <property type="match status" value="1"/>
</dbReference>
<feature type="region of interest" description="Disordered" evidence="5">
    <location>
        <begin position="1"/>
        <end position="135"/>
    </location>
</feature>
<dbReference type="InterPro" id="IPR000504">
    <property type="entry name" value="RRM_dom"/>
</dbReference>
<dbReference type="CDD" id="cd12283">
    <property type="entry name" value="RRM1_RBM39_like"/>
    <property type="match status" value="1"/>
</dbReference>
<dbReference type="WBParaSite" id="PSAMB.scaffold674size44089.g7893.t1">
    <property type="protein sequence ID" value="PSAMB.scaffold674size44089.g7893.t1"/>
    <property type="gene ID" value="PSAMB.scaffold674size44089.g7893"/>
</dbReference>
<dbReference type="AlphaFoldDB" id="A0A914XAI5"/>
<dbReference type="InterPro" id="IPR035979">
    <property type="entry name" value="RBD_domain_sf"/>
</dbReference>
<evidence type="ECO:0000313" key="7">
    <source>
        <dbReference type="Proteomes" id="UP000887566"/>
    </source>
</evidence>
<dbReference type="SUPFAM" id="SSF54928">
    <property type="entry name" value="RNA-binding domain, RBD"/>
    <property type="match status" value="2"/>
</dbReference>
<dbReference type="GO" id="GO:0003723">
    <property type="term" value="F:RNA binding"/>
    <property type="evidence" value="ECO:0007669"/>
    <property type="project" value="UniProtKB-UniRule"/>
</dbReference>
<evidence type="ECO:0000313" key="8">
    <source>
        <dbReference type="WBParaSite" id="PSAMB.scaffold674size44089.g7893.t1"/>
    </source>
</evidence>
<feature type="compositionally biased region" description="Polar residues" evidence="5">
    <location>
        <begin position="39"/>
        <end position="51"/>
    </location>
</feature>
<dbReference type="InterPro" id="IPR006509">
    <property type="entry name" value="RBM39_SF"/>
</dbReference>
<keyword evidence="3 4" id="KW-0694">RNA-binding</keyword>
<keyword evidence="7" id="KW-1185">Reference proteome</keyword>
<dbReference type="SMART" id="SM00360">
    <property type="entry name" value="RRM"/>
    <property type="match status" value="3"/>
</dbReference>
<evidence type="ECO:0000256" key="1">
    <source>
        <dbReference type="ARBA" id="ARBA00022553"/>
    </source>
</evidence>
<sequence>MLQAERVYYAAPTSRSKSRDRKRRRRSRSNDHRRRKASNPEQFAITTNYTGDRSRERDRRRKSRSRSRERPVGGRFRDDRRRRSPPMGRRRPHSPPRDITAGGRRLPGPERRDVMPFTARRSPPRNAKMDMTSDERDQRTVFIMQLARQSRPRDLEEFFSAVGHVRDVRIITDSKTRRSKGIAYVEFWEIEAVSLALGLNNQRLLGAPLIIQPTMAEKNRAAAGTVGGALGFGNVQTGPMKLYIGSLHYNITQDMLKGIFEPFGRIDAIELATDEKNESKGFGYVTFHHPDDGKRAMEQLNGFELAGRPIKVGPVTDQAPTVAGYQRHLDSDEMDRAGVDLGASGRLHLMAKLAEGTGMQLPQDAQTVLMQNQQIAENRSLPAIATQCFMLSNMFDPSQENDENWDQDIRDDVIEECTKNGGVWHIFVDKASAQGNVYVKCPSVAAAVGAVNSLHGRWFAGKVITANYVPVANYHQLFPDAMKATASLYPSYRQQTLAGGHAGAIY</sequence>
<dbReference type="InterPro" id="IPR029123">
    <property type="entry name" value="RBM39_linker"/>
</dbReference>